<evidence type="ECO:0000313" key="2">
    <source>
        <dbReference type="EMBL" id="CAB4029260.1"/>
    </source>
</evidence>
<dbReference type="OrthoDB" id="10011386at2759"/>
<proteinExistence type="predicted"/>
<dbReference type="EMBL" id="CACRXK020016046">
    <property type="protein sequence ID" value="CAB4029260.1"/>
    <property type="molecule type" value="Genomic_DNA"/>
</dbReference>
<comment type="caution">
    <text evidence="2">The sequence shown here is derived from an EMBL/GenBank/DDBJ whole genome shotgun (WGS) entry which is preliminary data.</text>
</comment>
<dbReference type="Pfam" id="PF18718">
    <property type="entry name" value="CxC5"/>
    <property type="match status" value="1"/>
</dbReference>
<protein>
    <recommendedName>
        <fullName evidence="1">CxC5 like cysteine cluster associated with KDZ domain-containing protein</fullName>
    </recommendedName>
</protein>
<feature type="non-terminal residue" evidence="2">
    <location>
        <position position="520"/>
    </location>
</feature>
<organism evidence="2 3">
    <name type="scientific">Paramuricea clavata</name>
    <name type="common">Red gorgonian</name>
    <name type="synonym">Violescent sea-whip</name>
    <dbReference type="NCBI Taxonomy" id="317549"/>
    <lineage>
        <taxon>Eukaryota</taxon>
        <taxon>Metazoa</taxon>
        <taxon>Cnidaria</taxon>
        <taxon>Anthozoa</taxon>
        <taxon>Octocorallia</taxon>
        <taxon>Malacalcyonacea</taxon>
        <taxon>Plexauridae</taxon>
        <taxon>Paramuricea</taxon>
    </lineage>
</organism>
<dbReference type="InterPro" id="IPR041539">
    <property type="entry name" value="CxC5"/>
</dbReference>
<feature type="domain" description="CxC5 like cysteine cluster associated with KDZ" evidence="1">
    <location>
        <begin position="136"/>
        <end position="246"/>
    </location>
</feature>
<name>A0A6S7JJU5_PARCT</name>
<gene>
    <name evidence="2" type="ORF">PACLA_8A041162</name>
</gene>
<evidence type="ECO:0000313" key="3">
    <source>
        <dbReference type="Proteomes" id="UP001152795"/>
    </source>
</evidence>
<sequence>MKKFLEARREKKRRIDECWVALNTVRSSSLNDIVQAKWQEEDILAFLSAKYGHSTVEIGRYALKNFPPNELCPRATNSTTELGVLSTIINAGVPQNEAKQFIELLSECENFLSFTMSKALEENSKKLSVPRPSILLTPPNKLIDDGCLVCSSTLAMHNNSCAVTIFTITGPVRAMKVCWKCTNCGLNYNYSMYGSTEAGYKFYKDARPLIEASNVTYVERMVCNYQIHLANHAWVSFEGFAEAFNCAIKKFSTFSQHSEDSLCSLLSRDMQGIPEQGSQLDRRTVSSAFYWHEIEDELRKRNLSEWVFTGTKDENLDAVMKYIDQLRCGELYSHTEEDCSDDCRKRGCSNFVSMDGIWKLRFPHCMYPVKTTISGLPTVNYPDICPKEPISRTSAFCKEHCEIATTKGVPTELRKFLHKYCGIPRSNDGKKELSHVDMNVNSSDVQRVETTIKNLKPQTTASEVTEMQELLNISQLEAENNDPCNKDTGEKQKSLQKWSRGLLHYVRSGGHIDRWNPLFV</sequence>
<reference evidence="2" key="1">
    <citation type="submission" date="2020-04" db="EMBL/GenBank/DDBJ databases">
        <authorList>
            <person name="Alioto T."/>
            <person name="Alioto T."/>
            <person name="Gomez Garrido J."/>
        </authorList>
    </citation>
    <scope>NUCLEOTIDE SEQUENCE</scope>
    <source>
        <strain evidence="2">A484AB</strain>
    </source>
</reference>
<dbReference type="Proteomes" id="UP001152795">
    <property type="component" value="Unassembled WGS sequence"/>
</dbReference>
<evidence type="ECO:0000259" key="1">
    <source>
        <dbReference type="Pfam" id="PF18718"/>
    </source>
</evidence>
<dbReference type="AlphaFoldDB" id="A0A6S7JJU5"/>
<keyword evidence="3" id="KW-1185">Reference proteome</keyword>
<accession>A0A6S7JJU5</accession>